<evidence type="ECO:0000313" key="4">
    <source>
        <dbReference type="Proteomes" id="UP000191024"/>
    </source>
</evidence>
<feature type="compositionally biased region" description="Low complexity" evidence="1">
    <location>
        <begin position="126"/>
        <end position="141"/>
    </location>
</feature>
<dbReference type="AlphaFoldDB" id="A0A1G4JMT3"/>
<protein>
    <submittedName>
        <fullName evidence="3">LAMI_0E08218g1_1</fullName>
    </submittedName>
</protein>
<reference evidence="3 4" key="1">
    <citation type="submission" date="2016-03" db="EMBL/GenBank/DDBJ databases">
        <authorList>
            <person name="Devillers H."/>
        </authorList>
    </citation>
    <scope>NUCLEOTIDE SEQUENCE [LARGE SCALE GENOMIC DNA]</scope>
    <source>
        <strain evidence="3">CBS 11717</strain>
    </source>
</reference>
<keyword evidence="4" id="KW-1185">Reference proteome</keyword>
<dbReference type="PROSITE" id="PS50829">
    <property type="entry name" value="GYF"/>
    <property type="match status" value="1"/>
</dbReference>
<feature type="region of interest" description="Disordered" evidence="1">
    <location>
        <begin position="85"/>
        <end position="164"/>
    </location>
</feature>
<feature type="compositionally biased region" description="Basic and acidic residues" evidence="1">
    <location>
        <begin position="501"/>
        <end position="524"/>
    </location>
</feature>
<sequence>MNTTDRTIQEPLRSMGAQFQGMSLSEVSSPKVGHSGVSLAKSGSLFDNLGIQRYGSPYLGSDTRLFSSPPQPQVQVLPQVQPQFAQTPGFNKSPSSLPLDWTPQTEQRQQPGNAMGRLFDGNEHQSGAGVAAGSTGAAGAVDTPGPSFATSATGVTDSRPPGVFSLPPAQSQWKYFDTQGQVQGPFTSQSMSSWYQAGYLHATLQVCRVGLTPEPFGVNDAFIPLGVLISKVGDFVDPFSRFDLLVAQSVAQNQVPVTSTVGQAPAMSFFDQGIIQSPMEPTAVTSSLPQPTNASSSRLRSPDHSHAEILEIKDLDGGFFHEAVAQIPVHKFTEKFQDANAARIPARNVPIRSSVKPIEPIVDHDSKKGRQGVAQRVDKDLADAQELFDQRETLRRREQELRELAQREEQHHQEEQLRKVEQARREEADRVAQQLLQEQAQEAQRQLEEQETHERVRALEQGRLIEEETKKPVSPALQPAKPAPWANNAATPVARPSLADVQKREAALSASRKEQQEQQSRELASKLQQKLINENKKPVSIGSIATWASKKPASTTAVKDNKPAFKTIEQIQKEQLEEKKFVAEQKRLWEEAQRAAKLKIGTSSSSLADKENEWVTVTKKQPVANKNQASKAINQPSSYINPDKLRSVSAAAGVKQIGSSTSIPTLKNKAPSNVASTVFTGNASTSVRQEFLRWCKSQMRLSAGVDVNGVLEVLLSLPTGAESREIIADTIYSNSLSMDGKRFATEFIKRRVDCDKKVNDSLTWSEALALPEGDVDDWEFQVVGKKKNRRH</sequence>
<dbReference type="InterPro" id="IPR003169">
    <property type="entry name" value="GYF"/>
</dbReference>
<gene>
    <name evidence="3" type="ORF">LAMI_0E08218G</name>
</gene>
<feature type="domain" description="GYF" evidence="2">
    <location>
        <begin position="170"/>
        <end position="226"/>
    </location>
</feature>
<dbReference type="SUPFAM" id="SSF55277">
    <property type="entry name" value="GYF domain"/>
    <property type="match status" value="1"/>
</dbReference>
<dbReference type="Proteomes" id="UP000191024">
    <property type="component" value="Chromosome E"/>
</dbReference>
<dbReference type="SMART" id="SM00444">
    <property type="entry name" value="GYF"/>
    <property type="match status" value="1"/>
</dbReference>
<dbReference type="PANTHER" id="PTHR14445:SF36">
    <property type="entry name" value="FI03272P-RELATED"/>
    <property type="match status" value="1"/>
</dbReference>
<organism evidence="3 4">
    <name type="scientific">Lachancea mirantina</name>
    <dbReference type="NCBI Taxonomy" id="1230905"/>
    <lineage>
        <taxon>Eukaryota</taxon>
        <taxon>Fungi</taxon>
        <taxon>Dikarya</taxon>
        <taxon>Ascomycota</taxon>
        <taxon>Saccharomycotina</taxon>
        <taxon>Saccharomycetes</taxon>
        <taxon>Saccharomycetales</taxon>
        <taxon>Saccharomycetaceae</taxon>
        <taxon>Lachancea</taxon>
    </lineage>
</organism>
<feature type="region of interest" description="Disordered" evidence="1">
    <location>
        <begin position="282"/>
        <end position="303"/>
    </location>
</feature>
<feature type="compositionally biased region" description="Basic and acidic residues" evidence="1">
    <location>
        <begin position="461"/>
        <end position="471"/>
    </location>
</feature>
<feature type="region of interest" description="Disordered" evidence="1">
    <location>
        <begin position="406"/>
        <end position="425"/>
    </location>
</feature>
<evidence type="ECO:0000259" key="2">
    <source>
        <dbReference type="PROSITE" id="PS50829"/>
    </source>
</evidence>
<evidence type="ECO:0000256" key="1">
    <source>
        <dbReference type="SAM" id="MobiDB-lite"/>
    </source>
</evidence>
<dbReference type="GO" id="GO:0005829">
    <property type="term" value="C:cytosol"/>
    <property type="evidence" value="ECO:0007669"/>
    <property type="project" value="TreeGrafter"/>
</dbReference>
<dbReference type="Pfam" id="PF02213">
    <property type="entry name" value="GYF"/>
    <property type="match status" value="1"/>
</dbReference>
<dbReference type="EMBL" id="LT598465">
    <property type="protein sequence ID" value="SCU91986.1"/>
    <property type="molecule type" value="Genomic_DNA"/>
</dbReference>
<feature type="compositionally biased region" description="Polar residues" evidence="1">
    <location>
        <begin position="283"/>
        <end position="299"/>
    </location>
</feature>
<evidence type="ECO:0000313" key="3">
    <source>
        <dbReference type="EMBL" id="SCU91986.1"/>
    </source>
</evidence>
<proteinExistence type="predicted"/>
<dbReference type="STRING" id="1230905.A0A1G4JMT3"/>
<dbReference type="Gene3D" id="3.30.1490.40">
    <property type="match status" value="1"/>
</dbReference>
<feature type="compositionally biased region" description="Polar residues" evidence="1">
    <location>
        <begin position="85"/>
        <end position="112"/>
    </location>
</feature>
<dbReference type="InterPro" id="IPR051640">
    <property type="entry name" value="GRB10-interact_GYF"/>
</dbReference>
<dbReference type="OrthoDB" id="48509at2759"/>
<dbReference type="PANTHER" id="PTHR14445">
    <property type="entry name" value="GRB10 INTERACTING GYF PROTEIN"/>
    <property type="match status" value="1"/>
</dbReference>
<name>A0A1G4JMT3_9SACH</name>
<feature type="region of interest" description="Disordered" evidence="1">
    <location>
        <begin position="461"/>
        <end position="525"/>
    </location>
</feature>
<accession>A0A1G4JMT3</accession>
<feature type="compositionally biased region" description="Low complexity" evidence="1">
    <location>
        <begin position="479"/>
        <end position="494"/>
    </location>
</feature>
<dbReference type="CDD" id="cd00072">
    <property type="entry name" value="GYF"/>
    <property type="match status" value="1"/>
</dbReference>
<dbReference type="InterPro" id="IPR035445">
    <property type="entry name" value="GYF-like_dom_sf"/>
</dbReference>